<proteinExistence type="predicted"/>
<dbReference type="InterPro" id="IPR008258">
    <property type="entry name" value="Transglycosylase_SLT_dom_1"/>
</dbReference>
<dbReference type="PANTHER" id="PTHR37423">
    <property type="entry name" value="SOLUBLE LYTIC MUREIN TRANSGLYCOSYLASE-RELATED"/>
    <property type="match status" value="1"/>
</dbReference>
<feature type="domain" description="Transglycosylase SLT" evidence="1">
    <location>
        <begin position="1"/>
        <end position="65"/>
    </location>
</feature>
<organism evidence="2">
    <name type="scientific">bioreactor metagenome</name>
    <dbReference type="NCBI Taxonomy" id="1076179"/>
    <lineage>
        <taxon>unclassified sequences</taxon>
        <taxon>metagenomes</taxon>
        <taxon>ecological metagenomes</taxon>
    </lineage>
</organism>
<dbReference type="SUPFAM" id="SSF53955">
    <property type="entry name" value="Lysozyme-like"/>
    <property type="match status" value="1"/>
</dbReference>
<dbReference type="EMBL" id="VSSQ01006957">
    <property type="protein sequence ID" value="MPM34385.1"/>
    <property type="molecule type" value="Genomic_DNA"/>
</dbReference>
<dbReference type="Gene3D" id="1.10.530.10">
    <property type="match status" value="1"/>
</dbReference>
<protein>
    <recommendedName>
        <fullName evidence="1">Transglycosylase SLT domain-containing protein</fullName>
    </recommendedName>
</protein>
<evidence type="ECO:0000313" key="2">
    <source>
        <dbReference type="EMBL" id="MPM34385.1"/>
    </source>
</evidence>
<name>A0A644Z0H5_9ZZZZ</name>
<sequence>MQLTPDTYAWLCEKRGEDIRDLFDPKTNIDYGCYNLSLLFSRYESDWMAIAAYNAGPARVDGWLEGGIDKDGIPFKETRRFVMQVEAVKILYRLLY</sequence>
<dbReference type="PANTHER" id="PTHR37423:SF2">
    <property type="entry name" value="MEMBRANE-BOUND LYTIC MUREIN TRANSGLYCOSYLASE C"/>
    <property type="match status" value="1"/>
</dbReference>
<evidence type="ECO:0000259" key="1">
    <source>
        <dbReference type="Pfam" id="PF01464"/>
    </source>
</evidence>
<accession>A0A644Z0H5</accession>
<dbReference type="Pfam" id="PF01464">
    <property type="entry name" value="SLT"/>
    <property type="match status" value="1"/>
</dbReference>
<dbReference type="InterPro" id="IPR023346">
    <property type="entry name" value="Lysozyme-like_dom_sf"/>
</dbReference>
<gene>
    <name evidence="2" type="ORF">SDC9_80968</name>
</gene>
<reference evidence="2" key="1">
    <citation type="submission" date="2019-08" db="EMBL/GenBank/DDBJ databases">
        <authorList>
            <person name="Kucharzyk K."/>
            <person name="Murdoch R.W."/>
            <person name="Higgins S."/>
            <person name="Loffler F."/>
        </authorList>
    </citation>
    <scope>NUCLEOTIDE SEQUENCE</scope>
</reference>
<comment type="caution">
    <text evidence="2">The sequence shown here is derived from an EMBL/GenBank/DDBJ whole genome shotgun (WGS) entry which is preliminary data.</text>
</comment>
<dbReference type="AlphaFoldDB" id="A0A644Z0H5"/>